<evidence type="ECO:0000313" key="2">
    <source>
        <dbReference type="EMBL" id="QEA42288.1"/>
    </source>
</evidence>
<dbReference type="Pfam" id="PF13302">
    <property type="entry name" value="Acetyltransf_3"/>
    <property type="match status" value="1"/>
</dbReference>
<protein>
    <submittedName>
        <fullName evidence="2">GNAT family N-acetyltransferase</fullName>
    </submittedName>
</protein>
<organism evidence="2 3">
    <name type="scientific">Leuconostoc pseudomesenteroides</name>
    <dbReference type="NCBI Taxonomy" id="33968"/>
    <lineage>
        <taxon>Bacteria</taxon>
        <taxon>Bacillati</taxon>
        <taxon>Bacillota</taxon>
        <taxon>Bacilli</taxon>
        <taxon>Lactobacillales</taxon>
        <taxon>Lactobacillaceae</taxon>
        <taxon>Leuconostoc</taxon>
    </lineage>
</organism>
<reference evidence="2 3" key="1">
    <citation type="submission" date="2019-06" db="EMBL/GenBank/DDBJ databases">
        <title>Genome analyses of bacteria isolated from kimchi.</title>
        <authorList>
            <person name="Lee S."/>
            <person name="Ahn S."/>
            <person name="Roh S."/>
        </authorList>
    </citation>
    <scope>NUCLEOTIDE SEQUENCE [LARGE SCALE GENOMIC DNA]</scope>
    <source>
        <strain evidence="2 3">CBA3630</strain>
    </source>
</reference>
<dbReference type="GO" id="GO:0016747">
    <property type="term" value="F:acyltransferase activity, transferring groups other than amino-acyl groups"/>
    <property type="evidence" value="ECO:0007669"/>
    <property type="project" value="InterPro"/>
</dbReference>
<accession>A0A5B8T597</accession>
<feature type="domain" description="N-acetyltransferase" evidence="1">
    <location>
        <begin position="9"/>
        <end position="179"/>
    </location>
</feature>
<name>A0A5B8T597_LEUPS</name>
<dbReference type="PANTHER" id="PTHR43792">
    <property type="entry name" value="GNAT FAMILY, PUTATIVE (AFU_ORTHOLOGUE AFUA_3G00765)-RELATED-RELATED"/>
    <property type="match status" value="1"/>
</dbReference>
<gene>
    <name evidence="2" type="ORF">FGL85_07090</name>
</gene>
<evidence type="ECO:0000259" key="1">
    <source>
        <dbReference type="PROSITE" id="PS51186"/>
    </source>
</evidence>
<dbReference type="RefSeq" id="WP_147651434.1">
    <property type="nucleotide sequence ID" value="NZ_CP042383.1"/>
</dbReference>
<dbReference type="AlphaFoldDB" id="A0A5B8T597"/>
<dbReference type="KEGG" id="lpse:FGL85_07090"/>
<dbReference type="InterPro" id="IPR000182">
    <property type="entry name" value="GNAT_dom"/>
</dbReference>
<dbReference type="Proteomes" id="UP000321296">
    <property type="component" value="Chromosome"/>
</dbReference>
<dbReference type="InterPro" id="IPR016181">
    <property type="entry name" value="Acyl_CoA_acyltransferase"/>
</dbReference>
<dbReference type="SUPFAM" id="SSF55729">
    <property type="entry name" value="Acyl-CoA N-acyltransferases (Nat)"/>
    <property type="match status" value="1"/>
</dbReference>
<sequence>MTPIVTERLILKPLQIDDYESWFNGFSNRYPAQSPYDEGKLDMSICTADWFANLVGKHNRLRETDDILILAIFDKNYNHIGMIDVATLARANMAWGELGYFIHNQLWRQGFAFEALSALMPYLADTAGFHRIEAHVALENYPSQNLLKKLGFSFETVRKGFMLENNKWTNKAVFYHNLN</sequence>
<keyword evidence="2" id="KW-0808">Transferase</keyword>
<dbReference type="Gene3D" id="3.40.630.30">
    <property type="match status" value="1"/>
</dbReference>
<dbReference type="PROSITE" id="PS51186">
    <property type="entry name" value="GNAT"/>
    <property type="match status" value="1"/>
</dbReference>
<proteinExistence type="predicted"/>
<dbReference type="EMBL" id="CP042383">
    <property type="protein sequence ID" value="QEA42288.1"/>
    <property type="molecule type" value="Genomic_DNA"/>
</dbReference>
<evidence type="ECO:0000313" key="3">
    <source>
        <dbReference type="Proteomes" id="UP000321296"/>
    </source>
</evidence>
<dbReference type="InterPro" id="IPR051531">
    <property type="entry name" value="N-acetyltransferase"/>
</dbReference>